<keyword evidence="1" id="KW-1133">Transmembrane helix</keyword>
<evidence type="ECO:0000313" key="3">
    <source>
        <dbReference type="RefSeq" id="XP_005089811.1"/>
    </source>
</evidence>
<feature type="transmembrane region" description="Helical" evidence="1">
    <location>
        <begin position="144"/>
        <end position="164"/>
    </location>
</feature>
<accession>A0ABM0JBF8</accession>
<dbReference type="Pfam" id="PF20479">
    <property type="entry name" value="TMEM128"/>
    <property type="match status" value="1"/>
</dbReference>
<keyword evidence="1 3" id="KW-0812">Transmembrane</keyword>
<evidence type="ECO:0000313" key="2">
    <source>
        <dbReference type="Proteomes" id="UP000694888"/>
    </source>
</evidence>
<dbReference type="GeneID" id="101862622"/>
<keyword evidence="2" id="KW-1185">Reference proteome</keyword>
<dbReference type="InterPro" id="IPR033579">
    <property type="entry name" value="TMEM128"/>
</dbReference>
<sequence length="165" mass="18599">MASKVEDQDVFQRKVQQKLLEQFDENAPGAEKPASVEDSKKKSPFCVQNILLLIAAVAVFYFADFLKVMMYDQRVYITWYWIGTTSFTLHIGVCLFLAIYCNFFRKIGPDEWETRYPKAIPIAAASFIIGILCLSVGLWPVYGILSPVILGILFLGVVVIVAMFG</sequence>
<feature type="transmembrane region" description="Helical" evidence="1">
    <location>
        <begin position="119"/>
        <end position="138"/>
    </location>
</feature>
<proteinExistence type="predicted"/>
<dbReference type="PANTHER" id="PTHR31134:SF1">
    <property type="entry name" value="TRANSMEMBRANE PROTEIN 128"/>
    <property type="match status" value="1"/>
</dbReference>
<name>A0ABM0JBF8_APLCA</name>
<organism evidence="2 3">
    <name type="scientific">Aplysia californica</name>
    <name type="common">California sea hare</name>
    <dbReference type="NCBI Taxonomy" id="6500"/>
    <lineage>
        <taxon>Eukaryota</taxon>
        <taxon>Metazoa</taxon>
        <taxon>Spiralia</taxon>
        <taxon>Lophotrochozoa</taxon>
        <taxon>Mollusca</taxon>
        <taxon>Gastropoda</taxon>
        <taxon>Heterobranchia</taxon>
        <taxon>Euthyneura</taxon>
        <taxon>Tectipleura</taxon>
        <taxon>Aplysiida</taxon>
        <taxon>Aplysioidea</taxon>
        <taxon>Aplysiidae</taxon>
        <taxon>Aplysia</taxon>
    </lineage>
</organism>
<reference evidence="3" key="1">
    <citation type="submission" date="2025-08" db="UniProtKB">
        <authorList>
            <consortium name="RefSeq"/>
        </authorList>
    </citation>
    <scope>IDENTIFICATION</scope>
</reference>
<dbReference type="RefSeq" id="XP_005089811.1">
    <property type="nucleotide sequence ID" value="XM_005089754.3"/>
</dbReference>
<feature type="transmembrane region" description="Helical" evidence="1">
    <location>
        <begin position="77"/>
        <end position="99"/>
    </location>
</feature>
<feature type="transmembrane region" description="Helical" evidence="1">
    <location>
        <begin position="50"/>
        <end position="71"/>
    </location>
</feature>
<protein>
    <submittedName>
        <fullName evidence="3">Transmembrane protein 128</fullName>
    </submittedName>
</protein>
<dbReference type="PANTHER" id="PTHR31134">
    <property type="entry name" value="TRANSMEMBRANE PROTEIN 128"/>
    <property type="match status" value="1"/>
</dbReference>
<keyword evidence="1" id="KW-0472">Membrane</keyword>
<gene>
    <name evidence="3" type="primary">LOC101862622</name>
</gene>
<dbReference type="Proteomes" id="UP000694888">
    <property type="component" value="Unplaced"/>
</dbReference>
<evidence type="ECO:0000256" key="1">
    <source>
        <dbReference type="SAM" id="Phobius"/>
    </source>
</evidence>